<evidence type="ECO:0000256" key="5">
    <source>
        <dbReference type="ARBA" id="ARBA00023002"/>
    </source>
</evidence>
<dbReference type="GO" id="GO:0004499">
    <property type="term" value="F:N,N-dimethylaniline monooxygenase activity"/>
    <property type="evidence" value="ECO:0007669"/>
    <property type="project" value="InterPro"/>
</dbReference>
<dbReference type="InterPro" id="IPR000960">
    <property type="entry name" value="Flavin_mOase"/>
</dbReference>
<keyword evidence="7" id="KW-1185">Reference proteome</keyword>
<dbReference type="GO" id="GO:0050660">
    <property type="term" value="F:flavin adenine dinucleotide binding"/>
    <property type="evidence" value="ECO:0007669"/>
    <property type="project" value="InterPro"/>
</dbReference>
<evidence type="ECO:0000256" key="3">
    <source>
        <dbReference type="ARBA" id="ARBA00022827"/>
    </source>
</evidence>
<dbReference type="GO" id="GO:0050661">
    <property type="term" value="F:NADP binding"/>
    <property type="evidence" value="ECO:0007669"/>
    <property type="project" value="InterPro"/>
</dbReference>
<dbReference type="AlphaFoldDB" id="A0AAD7NAH7"/>
<reference evidence="6" key="1">
    <citation type="submission" date="2023-03" db="EMBL/GenBank/DDBJ databases">
        <title>Massive genome expansion in bonnet fungi (Mycena s.s.) driven by repeated elements and novel gene families across ecological guilds.</title>
        <authorList>
            <consortium name="Lawrence Berkeley National Laboratory"/>
            <person name="Harder C.B."/>
            <person name="Miyauchi S."/>
            <person name="Viragh M."/>
            <person name="Kuo A."/>
            <person name="Thoen E."/>
            <person name="Andreopoulos B."/>
            <person name="Lu D."/>
            <person name="Skrede I."/>
            <person name="Drula E."/>
            <person name="Henrissat B."/>
            <person name="Morin E."/>
            <person name="Kohler A."/>
            <person name="Barry K."/>
            <person name="LaButti K."/>
            <person name="Morin E."/>
            <person name="Salamov A."/>
            <person name="Lipzen A."/>
            <person name="Mereny Z."/>
            <person name="Hegedus B."/>
            <person name="Baldrian P."/>
            <person name="Stursova M."/>
            <person name="Weitz H."/>
            <person name="Taylor A."/>
            <person name="Grigoriev I.V."/>
            <person name="Nagy L.G."/>
            <person name="Martin F."/>
            <person name="Kauserud H."/>
        </authorList>
    </citation>
    <scope>NUCLEOTIDE SEQUENCE</scope>
    <source>
        <strain evidence="6">CBHHK188m</strain>
    </source>
</reference>
<comment type="similarity">
    <text evidence="1">Belongs to the FMO family.</text>
</comment>
<dbReference type="PRINTS" id="PR00370">
    <property type="entry name" value="FMOXYGENASE"/>
</dbReference>
<dbReference type="PANTHER" id="PTHR23023">
    <property type="entry name" value="DIMETHYLANILINE MONOOXYGENASE"/>
    <property type="match status" value="1"/>
</dbReference>
<evidence type="ECO:0000313" key="7">
    <source>
        <dbReference type="Proteomes" id="UP001215280"/>
    </source>
</evidence>
<dbReference type="InterPro" id="IPR036188">
    <property type="entry name" value="FAD/NAD-bd_sf"/>
</dbReference>
<evidence type="ECO:0000313" key="6">
    <source>
        <dbReference type="EMBL" id="KAJ7751560.1"/>
    </source>
</evidence>
<sequence>MEDQGFIPNARPKRILVIGGGASGLVTLRNLRDRGEFDEVQLVERRDDVGGVWYLDGDPNAPNTGAPRWPSPAYPGLIGNVLPEFLSFSAFPPFPETPSTATGQPFPSLSEAHAYLRAFAAPLVSQGAIRLNTEVQAVEELPARTGWRVRLRRWCDDGTGPEEFAEIWDAVVVAVACYDHPVFPNTPGIAQLRELHLARHAQGWRGPQGYKGKRVLVVGNANSGNDMAAQLAPVAGAVYQSIRRPNFPGFPSLPDARISRVAPVAEYIIHSAAGKNTIDAHLTDGTTLPALDAVLFGTGYRPFPDFVRVLRHNVTNDGNGIDNGVLAPLVTPTTSPVRVPFLHRYTLYAPNPSLALVGTAFASYTPFTLADVCSTWLALAWSGALAYPTSLRTLLAFEDERLAAVEAARVEMESTDRGGASALVAYGVLGPFEEAYAGALRAEVVRARPELDGVLPVWSPERTAVREAMFDLKRRALEAARARGL</sequence>
<evidence type="ECO:0000256" key="4">
    <source>
        <dbReference type="ARBA" id="ARBA00022857"/>
    </source>
</evidence>
<proteinExistence type="inferred from homology"/>
<keyword evidence="2" id="KW-0285">Flavoprotein</keyword>
<organism evidence="6 7">
    <name type="scientific">Mycena maculata</name>
    <dbReference type="NCBI Taxonomy" id="230809"/>
    <lineage>
        <taxon>Eukaryota</taxon>
        <taxon>Fungi</taxon>
        <taxon>Dikarya</taxon>
        <taxon>Basidiomycota</taxon>
        <taxon>Agaricomycotina</taxon>
        <taxon>Agaricomycetes</taxon>
        <taxon>Agaricomycetidae</taxon>
        <taxon>Agaricales</taxon>
        <taxon>Marasmiineae</taxon>
        <taxon>Mycenaceae</taxon>
        <taxon>Mycena</taxon>
    </lineage>
</organism>
<dbReference type="Gene3D" id="3.50.50.60">
    <property type="entry name" value="FAD/NAD(P)-binding domain"/>
    <property type="match status" value="2"/>
</dbReference>
<keyword evidence="4" id="KW-0521">NADP</keyword>
<comment type="caution">
    <text evidence="6">The sequence shown here is derived from an EMBL/GenBank/DDBJ whole genome shotgun (WGS) entry which is preliminary data.</text>
</comment>
<dbReference type="InterPro" id="IPR050346">
    <property type="entry name" value="FMO-like"/>
</dbReference>
<name>A0AAD7NAH7_9AGAR</name>
<protein>
    <recommendedName>
        <fullName evidence="8">FAD/NAD(P)-binding domain-containing protein</fullName>
    </recommendedName>
</protein>
<keyword evidence="3" id="KW-0274">FAD</keyword>
<evidence type="ECO:0000256" key="2">
    <source>
        <dbReference type="ARBA" id="ARBA00022630"/>
    </source>
</evidence>
<keyword evidence="5" id="KW-0560">Oxidoreductase</keyword>
<evidence type="ECO:0008006" key="8">
    <source>
        <dbReference type="Google" id="ProtNLM"/>
    </source>
</evidence>
<dbReference type="SUPFAM" id="SSF51905">
    <property type="entry name" value="FAD/NAD(P)-binding domain"/>
    <property type="match status" value="1"/>
</dbReference>
<gene>
    <name evidence="6" type="ORF">DFH07DRAFT_774805</name>
</gene>
<evidence type="ECO:0000256" key="1">
    <source>
        <dbReference type="ARBA" id="ARBA00009183"/>
    </source>
</evidence>
<dbReference type="EMBL" id="JARJLG010000078">
    <property type="protein sequence ID" value="KAJ7751560.1"/>
    <property type="molecule type" value="Genomic_DNA"/>
</dbReference>
<accession>A0AAD7NAH7</accession>
<dbReference type="Pfam" id="PF00743">
    <property type="entry name" value="FMO-like"/>
    <property type="match status" value="1"/>
</dbReference>
<dbReference type="InterPro" id="IPR020946">
    <property type="entry name" value="Flavin_mOase-like"/>
</dbReference>
<dbReference type="Proteomes" id="UP001215280">
    <property type="component" value="Unassembled WGS sequence"/>
</dbReference>